<name>A0A6A4XZJ6_9STRA</name>
<feature type="non-terminal residue" evidence="1">
    <location>
        <position position="463"/>
    </location>
</feature>
<protein>
    <submittedName>
        <fullName evidence="1">Uncharacterized protein</fullName>
    </submittedName>
</protein>
<evidence type="ECO:0000313" key="1">
    <source>
        <dbReference type="EMBL" id="KAF0689222.1"/>
    </source>
</evidence>
<reference evidence="1" key="1">
    <citation type="submission" date="2019-06" db="EMBL/GenBank/DDBJ databases">
        <title>Genomics analysis of Aphanomyces spp. identifies a new class of oomycete effector associated with host adaptation.</title>
        <authorList>
            <person name="Gaulin E."/>
        </authorList>
    </citation>
    <scope>NUCLEOTIDE SEQUENCE</scope>
    <source>
        <strain evidence="1">CBS 578.67</strain>
    </source>
</reference>
<dbReference type="OrthoDB" id="109575at2759"/>
<sequence length="463" mass="47755">MSLLGLLLMQTHASVFYPEDVPGTPTNVLVLPASSSTLLVQVLPPSGIKPLGSNGDPVLGYKIDVATYVPDVQTFSIQSADGPITGGSYQLSFTNGAGVTATSTSCIPWNTTPDVFAMALNSLPNLDGVIVTRSTFGAVPQGYVYTITFAGAVLANGAQPNLVTGSAAACTAFQPSNHRVALAGAHNTTGTRGFVPEVWQLTTSESTLTTGVGGTIDVSIGFEGFLTKNLGTTISVDAGSSTARTTAANSLIGVLARNDVLVINGERFRIHATAPFTDTVVPLDSKHIHGANNVAVYTYDTTVGRVAVVLGSASVTTASDYTASLGVGDAVQLGSSQFSVLAITATTVTLDANWPWPSSTHVTLMKRKKTTVRADADAGELAAALQLLPGVGSVQVSRVGPTLQMGFQWFITFTSLGPMACPLAPCLRLTPHLTTEYGTACATCAATITRQNPSPGVLPNYGS</sequence>
<accession>A0A6A4XZJ6</accession>
<gene>
    <name evidence="1" type="ORF">As57867_019245</name>
</gene>
<comment type="caution">
    <text evidence="1">The sequence shown here is derived from an EMBL/GenBank/DDBJ whole genome shotgun (WGS) entry which is preliminary data.</text>
</comment>
<dbReference type="AlphaFoldDB" id="A0A6A4XZJ6"/>
<organism evidence="1">
    <name type="scientific">Aphanomyces stellatus</name>
    <dbReference type="NCBI Taxonomy" id="120398"/>
    <lineage>
        <taxon>Eukaryota</taxon>
        <taxon>Sar</taxon>
        <taxon>Stramenopiles</taxon>
        <taxon>Oomycota</taxon>
        <taxon>Saprolegniomycetes</taxon>
        <taxon>Saprolegniales</taxon>
        <taxon>Verrucalvaceae</taxon>
        <taxon>Aphanomyces</taxon>
    </lineage>
</organism>
<dbReference type="EMBL" id="VJMH01006494">
    <property type="protein sequence ID" value="KAF0689222.1"/>
    <property type="molecule type" value="Genomic_DNA"/>
</dbReference>
<proteinExistence type="predicted"/>